<keyword evidence="1" id="KW-0862">Zinc</keyword>
<dbReference type="PANTHER" id="PTHR33977:SF1">
    <property type="entry name" value="ZINC ION BINDING PROTEIN"/>
    <property type="match status" value="1"/>
</dbReference>
<dbReference type="Pfam" id="PF04434">
    <property type="entry name" value="SWIM"/>
    <property type="match status" value="1"/>
</dbReference>
<organism evidence="3 4">
    <name type="scientific">Phycomyces blakesleeanus (strain ATCC 8743b / DSM 1359 / FGSC 10004 / NBRC 33097 / NRRL 1555)</name>
    <dbReference type="NCBI Taxonomy" id="763407"/>
    <lineage>
        <taxon>Eukaryota</taxon>
        <taxon>Fungi</taxon>
        <taxon>Fungi incertae sedis</taxon>
        <taxon>Mucoromycota</taxon>
        <taxon>Mucoromycotina</taxon>
        <taxon>Mucoromycetes</taxon>
        <taxon>Mucorales</taxon>
        <taxon>Phycomycetaceae</taxon>
        <taxon>Phycomyces</taxon>
    </lineage>
</organism>
<feature type="domain" description="SWIM-type" evidence="2">
    <location>
        <begin position="527"/>
        <end position="562"/>
    </location>
</feature>
<keyword evidence="4" id="KW-1185">Reference proteome</keyword>
<evidence type="ECO:0000256" key="1">
    <source>
        <dbReference type="PROSITE-ProRule" id="PRU00325"/>
    </source>
</evidence>
<gene>
    <name evidence="3" type="ORF">PHYBLDRAFT_145740</name>
</gene>
<dbReference type="VEuPathDB" id="FungiDB:PHYBLDRAFT_145740"/>
<accession>A0A167MN74</accession>
<name>A0A167MN74_PHYB8</name>
<protein>
    <recommendedName>
        <fullName evidence="2">SWIM-type domain-containing protein</fullName>
    </recommendedName>
</protein>
<dbReference type="EMBL" id="KV440981">
    <property type="protein sequence ID" value="OAD73344.1"/>
    <property type="molecule type" value="Genomic_DNA"/>
</dbReference>
<dbReference type="GeneID" id="28992431"/>
<reference evidence="4" key="1">
    <citation type="submission" date="2015-06" db="EMBL/GenBank/DDBJ databases">
        <title>Expansion of signal transduction pathways in fungi by whole-genome duplication.</title>
        <authorList>
            <consortium name="DOE Joint Genome Institute"/>
            <person name="Corrochano L.M."/>
            <person name="Kuo A."/>
            <person name="Marcet-Houben M."/>
            <person name="Polaino S."/>
            <person name="Salamov A."/>
            <person name="Villalobos J.M."/>
            <person name="Alvarez M.I."/>
            <person name="Avalos J."/>
            <person name="Benito E.P."/>
            <person name="Benoit I."/>
            <person name="Burger G."/>
            <person name="Camino L.P."/>
            <person name="Canovas D."/>
            <person name="Cerda-Olmedo E."/>
            <person name="Cheng J.-F."/>
            <person name="Dominguez A."/>
            <person name="Elias M."/>
            <person name="Eslava A.P."/>
            <person name="Glaser F."/>
            <person name="Grimwood J."/>
            <person name="Gutierrez G."/>
            <person name="Heitman J."/>
            <person name="Henrissat B."/>
            <person name="Iturriaga E.A."/>
            <person name="Lang B.F."/>
            <person name="Lavin J.L."/>
            <person name="Lee S."/>
            <person name="Li W."/>
            <person name="Lindquist E."/>
            <person name="Lopez-Garcia S."/>
            <person name="Luque E.M."/>
            <person name="Marcos A.T."/>
            <person name="Martin J."/>
            <person name="McCluskey K."/>
            <person name="Medina H.R."/>
            <person name="Miralles-Duran A."/>
            <person name="Miyazaki A."/>
            <person name="Munoz-Torres E."/>
            <person name="Oguiza J.A."/>
            <person name="Ohm R."/>
            <person name="Olmedo M."/>
            <person name="Orejas M."/>
            <person name="Ortiz-Castellanos L."/>
            <person name="Pisabarro A.G."/>
            <person name="Rodriguez-Romero J."/>
            <person name="Ruiz-Herrera J."/>
            <person name="Ruiz-Vazquez R."/>
            <person name="Sanz C."/>
            <person name="Schackwitz W."/>
            <person name="Schmutz J."/>
            <person name="Shahriari M."/>
            <person name="Shelest E."/>
            <person name="Silva-Franco F."/>
            <person name="Soanes D."/>
            <person name="Syed K."/>
            <person name="Tagua V.G."/>
            <person name="Talbot N.J."/>
            <person name="Thon M."/>
            <person name="De vries R.P."/>
            <person name="Wiebenga A."/>
            <person name="Yadav J.S."/>
            <person name="Braun E.L."/>
            <person name="Baker S."/>
            <person name="Garre V."/>
            <person name="Horwitz B."/>
            <person name="Torres-Martinez S."/>
            <person name="Idnurm A."/>
            <person name="Herrera-Estrella A."/>
            <person name="Gabaldon T."/>
            <person name="Grigoriev I.V."/>
        </authorList>
    </citation>
    <scope>NUCLEOTIDE SEQUENCE [LARGE SCALE GENOMIC DNA]</scope>
    <source>
        <strain evidence="4">NRRL 1555(-)</strain>
    </source>
</reference>
<evidence type="ECO:0000313" key="3">
    <source>
        <dbReference type="EMBL" id="OAD73344.1"/>
    </source>
</evidence>
<dbReference type="InParanoid" id="A0A167MN74"/>
<keyword evidence="1" id="KW-0863">Zinc-finger</keyword>
<dbReference type="PANTHER" id="PTHR33977">
    <property type="entry name" value="ZINC ION BINDING PROTEIN"/>
    <property type="match status" value="1"/>
</dbReference>
<proteinExistence type="predicted"/>
<dbReference type="GO" id="GO:0008270">
    <property type="term" value="F:zinc ion binding"/>
    <property type="evidence" value="ECO:0007669"/>
    <property type="project" value="UniProtKB-KW"/>
</dbReference>
<dbReference type="RefSeq" id="XP_018291384.1">
    <property type="nucleotide sequence ID" value="XM_018431525.1"/>
</dbReference>
<dbReference type="InterPro" id="IPR007527">
    <property type="entry name" value="Znf_SWIM"/>
</dbReference>
<dbReference type="AlphaFoldDB" id="A0A167MN74"/>
<keyword evidence="1" id="KW-0479">Metal-binding</keyword>
<sequence length="676" mass="78730">MSNTIFNLSNVQNALVNSPTEGIKMLPLDVVVKWNKCRKLRARELMYGETKKCHRAGFYISDRNVRLAQKDTKLCYCEATIFIKQYVNNPEVVLICMTNDHTNHVPGDASEIRTLPLPSEAIKIIEDQLKGGSTCRNTRISVLKQIEEWGVGIRKPNYEDIYNRMRKMKNLLYKFHPDENKSLDIWMREKLPSQNYCIFTGDLSAYSNNAQHFAFGFQSPSQMMLMRISQSFCLDATHNISARNIEILYSLVIRHPDTGKGSPVAYMITNDHSVGPINQWLVHLREKSCFTPLYITIDCSIAEVNAITAALPQTIIHFCEFHVLRAWQHNLDSKVKLDASYTSEQLGKYKYELKADLKNILIESDEDEFLRKIQEFRLRVQSQQQFLAYFERKWIGTEELLRRWGRPYVANDHQRYLTNNYIESWHNQLKTIYFGRTRIRRLDRLVFILTNDVEFFYDEEVERIHIQNGRMGPIENELARHSFSANTIQDDMLPFMIINPLNEIGNSMEDSNGKWTVKSFTGEAQWYQVNVSNNLIQNCTCPNFASRQIPCKHAHLLKRFIGLDFAYTVQRENNHLQLQRSLASEHEVAVVNEEVENETNTVVVSGRNNSVWLQRIMAQNTTLHHQREDLEQLMDVPGIDEAELQVISGLLGEAMNRIDTLRNVNFSRFRNLNTQR</sequence>
<evidence type="ECO:0000313" key="4">
    <source>
        <dbReference type="Proteomes" id="UP000077315"/>
    </source>
</evidence>
<dbReference type="OrthoDB" id="2224309at2759"/>
<evidence type="ECO:0000259" key="2">
    <source>
        <dbReference type="PROSITE" id="PS50966"/>
    </source>
</evidence>
<dbReference type="PROSITE" id="PS50966">
    <property type="entry name" value="ZF_SWIM"/>
    <property type="match status" value="1"/>
</dbReference>
<dbReference type="Proteomes" id="UP000077315">
    <property type="component" value="Unassembled WGS sequence"/>
</dbReference>